<dbReference type="AlphaFoldDB" id="A0A915D2D6"/>
<dbReference type="SMART" id="SM00443">
    <property type="entry name" value="G_patch"/>
    <property type="match status" value="1"/>
</dbReference>
<dbReference type="PANTHER" id="PTHR13056:SF0">
    <property type="entry name" value="VACUOLAR FUSION PROTEIN CCZ1 HOMOLOG-RELATED"/>
    <property type="match status" value="1"/>
</dbReference>
<evidence type="ECO:0000259" key="3">
    <source>
        <dbReference type="PROSITE" id="PS50174"/>
    </source>
</evidence>
<organism evidence="4 5">
    <name type="scientific">Ditylenchus dipsaci</name>
    <dbReference type="NCBI Taxonomy" id="166011"/>
    <lineage>
        <taxon>Eukaryota</taxon>
        <taxon>Metazoa</taxon>
        <taxon>Ecdysozoa</taxon>
        <taxon>Nematoda</taxon>
        <taxon>Chromadorea</taxon>
        <taxon>Rhabditida</taxon>
        <taxon>Tylenchina</taxon>
        <taxon>Tylenchomorpha</taxon>
        <taxon>Sphaerularioidea</taxon>
        <taxon>Anguinidae</taxon>
        <taxon>Anguininae</taxon>
        <taxon>Ditylenchus</taxon>
    </lineage>
</organism>
<dbReference type="GO" id="GO:0003676">
    <property type="term" value="F:nucleic acid binding"/>
    <property type="evidence" value="ECO:0007669"/>
    <property type="project" value="InterPro"/>
</dbReference>
<dbReference type="PROSITE" id="PS50174">
    <property type="entry name" value="G_PATCH"/>
    <property type="match status" value="1"/>
</dbReference>
<proteinExistence type="inferred from homology"/>
<dbReference type="Proteomes" id="UP000887574">
    <property type="component" value="Unplaced"/>
</dbReference>
<sequence length="632" mass="72155">MFSYSPFHSNVFTKQPDLEKSVNVESRFVDLADFFFVSHPRSGQKEGKEHERIMFFYPDSENLNKQTDVTGFAEAVVNFTSTLSEPNCFSLHHEEYNFRYINSANSREIVLIVEGGEFLIGTCLNRKICKEQEYFPHLATIKALLEKSYESFRLFFGTFSALLASNRNTFKQRLNCFFTPYLQQLHVNKIPLMDLFSGVECLATRCMEEFPEIKQTMFFYQNKLIQYSVNKSDLIAINQFLTDNLIPFADHSELIPELGSNRGSKYTGSFITGVTDFLGDLSQETQFPIVYLSSDTCSETNFNVSTEYTPFELVAYRTLNATICCFVHSECVKKTGFLEGLAEFLDKRMSELASKIGEAVKDLPGAVQSDIAFHFIYYNPDSLSLRTNFSSAIALSQSPSSLPPASIYKLACETYDHFTSNDLSNDFAQVFVKAENDWWIVFKKMNRRIITLFIPHTVTSNVSDIHDQTNLILSHFSNNMFISSLPTMSDSDDDYMSADFMSRMEDVKPGVNSSRSQKRMLQIDFNRDAANQRNVKMPKKHELEKMRLDEGLNRPICSESKGFSLLSKMGYKPGMSLGKKREGESEGIKEPVEIQIKINKSGLGHDSDEKKNKKRDAICTLRKCPKGPVKWK</sequence>
<evidence type="ECO:0000256" key="1">
    <source>
        <dbReference type="ARBA" id="ARBA00005352"/>
    </source>
</evidence>
<dbReference type="GO" id="GO:0035658">
    <property type="term" value="C:Mon1-Ccz1 complex"/>
    <property type="evidence" value="ECO:0007669"/>
    <property type="project" value="InterPro"/>
</dbReference>
<dbReference type="InterPro" id="IPR000467">
    <property type="entry name" value="G_patch_dom"/>
</dbReference>
<protein>
    <submittedName>
        <fullName evidence="5">G-patch domain-containing protein</fullName>
    </submittedName>
</protein>
<accession>A0A915D2D6</accession>
<feature type="compositionally biased region" description="Basic and acidic residues" evidence="2">
    <location>
        <begin position="579"/>
        <end position="592"/>
    </location>
</feature>
<comment type="similarity">
    <text evidence="1">Belongs to the CCZ1 family.</text>
</comment>
<dbReference type="PANTHER" id="PTHR13056">
    <property type="entry name" value="VACUOLAR FUSION PROTEIN CCZ1 HOMOLOG-RELATED"/>
    <property type="match status" value="1"/>
</dbReference>
<dbReference type="Pfam" id="PF19032">
    <property type="entry name" value="Intu_longin_2"/>
    <property type="match status" value="1"/>
</dbReference>
<dbReference type="InterPro" id="IPR043987">
    <property type="entry name" value="CCZ1/INTU/HSP4_longin_1"/>
</dbReference>
<evidence type="ECO:0000313" key="4">
    <source>
        <dbReference type="Proteomes" id="UP000887574"/>
    </source>
</evidence>
<keyword evidence="4" id="KW-1185">Reference proteome</keyword>
<evidence type="ECO:0000256" key="2">
    <source>
        <dbReference type="SAM" id="MobiDB-lite"/>
    </source>
</evidence>
<feature type="compositionally biased region" description="Basic and acidic residues" evidence="2">
    <location>
        <begin position="603"/>
        <end position="617"/>
    </location>
</feature>
<dbReference type="InterPro" id="IPR013176">
    <property type="entry name" value="Ccz1"/>
</dbReference>
<reference evidence="5" key="1">
    <citation type="submission" date="2022-11" db="UniProtKB">
        <authorList>
            <consortium name="WormBaseParasite"/>
        </authorList>
    </citation>
    <scope>IDENTIFICATION</scope>
</reference>
<dbReference type="WBParaSite" id="jg14821">
    <property type="protein sequence ID" value="jg14821"/>
    <property type="gene ID" value="jg14821"/>
</dbReference>
<dbReference type="Pfam" id="PF19031">
    <property type="entry name" value="Intu_longin_1"/>
    <property type="match status" value="1"/>
</dbReference>
<evidence type="ECO:0000313" key="5">
    <source>
        <dbReference type="WBParaSite" id="jg14821"/>
    </source>
</evidence>
<dbReference type="InterPro" id="IPR043988">
    <property type="entry name" value="CCZ1/INTU_longin_2"/>
</dbReference>
<dbReference type="Pfam" id="PF01585">
    <property type="entry name" value="G-patch"/>
    <property type="match status" value="1"/>
</dbReference>
<dbReference type="GO" id="GO:0016192">
    <property type="term" value="P:vesicle-mediated transport"/>
    <property type="evidence" value="ECO:0007669"/>
    <property type="project" value="InterPro"/>
</dbReference>
<feature type="region of interest" description="Disordered" evidence="2">
    <location>
        <begin position="576"/>
        <end position="617"/>
    </location>
</feature>
<name>A0A915D2D6_9BILA</name>
<feature type="domain" description="G-patch" evidence="3">
    <location>
        <begin position="558"/>
        <end position="608"/>
    </location>
</feature>